<dbReference type="Proteomes" id="UP000721861">
    <property type="component" value="Unassembled WGS sequence"/>
</dbReference>
<accession>A0ABS5KAJ8</accession>
<gene>
    <name evidence="1" type="ORF">KEM09_11550</name>
</gene>
<dbReference type="InterPro" id="IPR051675">
    <property type="entry name" value="Endo/Exo/Phosphatase_dom_1"/>
</dbReference>
<comment type="caution">
    <text evidence="1">The sequence shown here is derived from an EMBL/GenBank/DDBJ whole genome shotgun (WGS) entry which is preliminary data.</text>
</comment>
<organism evidence="1 2">
    <name type="scientific">Carboxylicivirga mesophila</name>
    <dbReference type="NCBI Taxonomy" id="1166478"/>
    <lineage>
        <taxon>Bacteria</taxon>
        <taxon>Pseudomonadati</taxon>
        <taxon>Bacteroidota</taxon>
        <taxon>Bacteroidia</taxon>
        <taxon>Marinilabiliales</taxon>
        <taxon>Marinilabiliaceae</taxon>
        <taxon>Carboxylicivirga</taxon>
    </lineage>
</organism>
<dbReference type="Pfam" id="PF12836">
    <property type="entry name" value="HHH_3"/>
    <property type="match status" value="1"/>
</dbReference>
<name>A0ABS5KAJ8_9BACT</name>
<reference evidence="1 2" key="1">
    <citation type="journal article" date="2014" name="Int. J. Syst. Evol. Microbiol.">
        <title>Carboxylicivirga gen. nov. in the family Marinilabiliaceae with two novel species, Carboxylicivirga mesophila sp. nov. and Carboxylicivirga taeanensis sp. nov., and reclassification of Cytophaga fermentans as Saccharicrinis fermentans gen. nov., comb. nov.</title>
        <authorList>
            <person name="Yang S.H."/>
            <person name="Seo H.S."/>
            <person name="Woo J.H."/>
            <person name="Oh H.M."/>
            <person name="Jang H."/>
            <person name="Lee J.H."/>
            <person name="Kim S.J."/>
            <person name="Kwon K.K."/>
        </authorList>
    </citation>
    <scope>NUCLEOTIDE SEQUENCE [LARGE SCALE GENOMIC DNA]</scope>
    <source>
        <strain evidence="1 2">JCM 18290</strain>
    </source>
</reference>
<dbReference type="RefSeq" id="WP_212228488.1">
    <property type="nucleotide sequence ID" value="NZ_JAGUCN010000012.1"/>
</dbReference>
<proteinExistence type="predicted"/>
<dbReference type="SUPFAM" id="SSF47781">
    <property type="entry name" value="RuvA domain 2-like"/>
    <property type="match status" value="2"/>
</dbReference>
<evidence type="ECO:0000313" key="2">
    <source>
        <dbReference type="Proteomes" id="UP000721861"/>
    </source>
</evidence>
<evidence type="ECO:0000313" key="1">
    <source>
        <dbReference type="EMBL" id="MBS2212045.1"/>
    </source>
</evidence>
<dbReference type="PANTHER" id="PTHR21180:SF32">
    <property type="entry name" value="ENDONUCLEASE_EXONUCLEASE_PHOSPHATASE FAMILY DOMAIN-CONTAINING PROTEIN 1"/>
    <property type="match status" value="1"/>
</dbReference>
<keyword evidence="2" id="KW-1185">Reference proteome</keyword>
<dbReference type="EMBL" id="JAGUCN010000012">
    <property type="protein sequence ID" value="MBS2212045.1"/>
    <property type="molecule type" value="Genomic_DNA"/>
</dbReference>
<dbReference type="Gene3D" id="1.10.150.320">
    <property type="entry name" value="Photosystem II 12 kDa extrinsic protein"/>
    <property type="match status" value="1"/>
</dbReference>
<dbReference type="PANTHER" id="PTHR21180">
    <property type="entry name" value="ENDONUCLEASE/EXONUCLEASE/PHOSPHATASE FAMILY DOMAIN-CONTAINING PROTEIN 1"/>
    <property type="match status" value="1"/>
</dbReference>
<dbReference type="InterPro" id="IPR010994">
    <property type="entry name" value="RuvA_2-like"/>
</dbReference>
<sequence>MWRDLLTLSKREQLALLTLVVLLILVASVFLIAPSEHDVFVDQELIAWAEGVSVSKDIPKGAKLDTVFFFNPNHESVSRLQMLGFTNHAIINLLKYREAGGRIKTPEKLRSIYGVDSVLYVKLENYILCDDVRQEVSYQPEKRVSYDAYNIMHHENEGVKAYQTTQVLVDDRPKLSIEINSADTAMFALLRGIGPVLSKRIVAYRNRIGGYCSVDQLKEVYGLSMQVIEQNREYLKVDEKRVMPMDIAKASLKQMKNHPYLDFYMAKDIYEIRKAGQLNSIMQFRDSLSFAKADMQLLARYFVVDVR</sequence>
<protein>
    <submittedName>
        <fullName evidence="1">Helix-hairpin-helix domain-containing protein</fullName>
    </submittedName>
</protein>